<evidence type="ECO:0000313" key="4">
    <source>
        <dbReference type="EMBL" id="AMB58598.1"/>
    </source>
</evidence>
<reference evidence="4 5" key="1">
    <citation type="journal article" date="2016" name="J. Biotechnol.">
        <title>First complete genome sequence of a species in the genus Microterricola, an extremophilic cold active enzyme producing bacterial strain ERGS5:02 isolated from Sikkim Himalaya.</title>
        <authorList>
            <person name="Himanshu"/>
            <person name="Swarnkar M.K."/>
            <person name="Singh D."/>
            <person name="Kumar R."/>
        </authorList>
    </citation>
    <scope>NUCLEOTIDE SEQUENCE [LARGE SCALE GENOMIC DNA]</scope>
    <source>
        <strain evidence="4 5">ERGS5:02</strain>
    </source>
</reference>
<evidence type="ECO:0000313" key="5">
    <source>
        <dbReference type="Proteomes" id="UP000058305"/>
    </source>
</evidence>
<dbReference type="KEGG" id="mvd:AWU67_06685"/>
<feature type="domain" description="EamA" evidence="3">
    <location>
        <begin position="1"/>
        <end position="132"/>
    </location>
</feature>
<proteinExistence type="inferred from homology"/>
<feature type="transmembrane region" description="Helical" evidence="2">
    <location>
        <begin position="231"/>
        <end position="253"/>
    </location>
</feature>
<evidence type="ECO:0000259" key="3">
    <source>
        <dbReference type="Pfam" id="PF00892"/>
    </source>
</evidence>
<keyword evidence="2" id="KW-0472">Membrane</keyword>
<sequence length="281" mass="27968">MGALLALVAAVAYGVSDFVAGVASRRASAVGVTAVTLFIELLANLLALAFFHGSGPVLEPLLWGALSGVGSAVGTLALYHGFAVGRISVVATLSGVLTVVIPAITGLLLGNQLSPLALVGIIVAIPAIGLVSWNSGTREDGRKSGALFGVIAGVSFSLLFIALERAGTGSGAWPLVCGQAVACALIAPVVIRGLRAGSRPRGSALLLSVIVGLTGAAAGLAYLLATGFGQLAVVAVLTSMYPAVTVLLARVLLHETWSRLQALGLITSAIAVVMVGTSGSP</sequence>
<protein>
    <recommendedName>
        <fullName evidence="3">EamA domain-containing protein</fullName>
    </recommendedName>
</protein>
<feature type="domain" description="EamA" evidence="3">
    <location>
        <begin position="144"/>
        <end position="276"/>
    </location>
</feature>
<feature type="transmembrane region" description="Helical" evidence="2">
    <location>
        <begin position="203"/>
        <end position="225"/>
    </location>
</feature>
<feature type="transmembrane region" description="Helical" evidence="2">
    <location>
        <begin position="61"/>
        <end position="82"/>
    </location>
</feature>
<feature type="transmembrane region" description="Helical" evidence="2">
    <location>
        <begin position="115"/>
        <end position="133"/>
    </location>
</feature>
<feature type="transmembrane region" description="Helical" evidence="2">
    <location>
        <begin position="172"/>
        <end position="191"/>
    </location>
</feature>
<dbReference type="Proteomes" id="UP000058305">
    <property type="component" value="Chromosome"/>
</dbReference>
<dbReference type="PANTHER" id="PTHR22911">
    <property type="entry name" value="ACYL-MALONYL CONDENSING ENZYME-RELATED"/>
    <property type="match status" value="1"/>
</dbReference>
<feature type="transmembrane region" description="Helical" evidence="2">
    <location>
        <begin position="260"/>
        <end position="279"/>
    </location>
</feature>
<accession>A0A0X8E235</accession>
<dbReference type="Pfam" id="PF00892">
    <property type="entry name" value="EamA"/>
    <property type="match status" value="2"/>
</dbReference>
<keyword evidence="2" id="KW-1133">Transmembrane helix</keyword>
<dbReference type="OrthoDB" id="68076at2"/>
<dbReference type="PANTHER" id="PTHR22911:SF137">
    <property type="entry name" value="SOLUTE CARRIER FAMILY 35 MEMBER G2-RELATED"/>
    <property type="match status" value="1"/>
</dbReference>
<dbReference type="SUPFAM" id="SSF103481">
    <property type="entry name" value="Multidrug resistance efflux transporter EmrE"/>
    <property type="match status" value="2"/>
</dbReference>
<organism evidence="4 5">
    <name type="scientific">Microterricola viridarii</name>
    <dbReference type="NCBI Taxonomy" id="412690"/>
    <lineage>
        <taxon>Bacteria</taxon>
        <taxon>Bacillati</taxon>
        <taxon>Actinomycetota</taxon>
        <taxon>Actinomycetes</taxon>
        <taxon>Micrococcales</taxon>
        <taxon>Microbacteriaceae</taxon>
        <taxon>Microterricola</taxon>
    </lineage>
</organism>
<gene>
    <name evidence="4" type="ORF">AWU67_06685</name>
</gene>
<evidence type="ECO:0000256" key="2">
    <source>
        <dbReference type="SAM" id="Phobius"/>
    </source>
</evidence>
<comment type="similarity">
    <text evidence="1">Belongs to the EamA transporter family.</text>
</comment>
<dbReference type="InterPro" id="IPR000620">
    <property type="entry name" value="EamA_dom"/>
</dbReference>
<dbReference type="EMBL" id="CP014145">
    <property type="protein sequence ID" value="AMB58598.1"/>
    <property type="molecule type" value="Genomic_DNA"/>
</dbReference>
<dbReference type="GO" id="GO:0016020">
    <property type="term" value="C:membrane"/>
    <property type="evidence" value="ECO:0007669"/>
    <property type="project" value="InterPro"/>
</dbReference>
<keyword evidence="5" id="KW-1185">Reference proteome</keyword>
<feature type="transmembrane region" description="Helical" evidence="2">
    <location>
        <begin position="89"/>
        <end position="109"/>
    </location>
</feature>
<name>A0A0X8E235_9MICO</name>
<reference evidence="5" key="2">
    <citation type="submission" date="2016-01" db="EMBL/GenBank/DDBJ databases">
        <title>First complete genome sequence of a species in the genus Microterricola, an extremophilic cold active enzyme producing strain ERGS5:02 isolated from Sikkim Himalaya.</title>
        <authorList>
            <person name="Kumar R."/>
            <person name="Singh D."/>
            <person name="Swarnkar M.K."/>
        </authorList>
    </citation>
    <scope>NUCLEOTIDE SEQUENCE [LARGE SCALE GENOMIC DNA]</scope>
    <source>
        <strain evidence="5">ERGS5:02</strain>
    </source>
</reference>
<dbReference type="AlphaFoldDB" id="A0A0X8E235"/>
<keyword evidence="2" id="KW-0812">Transmembrane</keyword>
<dbReference type="InterPro" id="IPR037185">
    <property type="entry name" value="EmrE-like"/>
</dbReference>
<dbReference type="RefSeq" id="WP_067227287.1">
    <property type="nucleotide sequence ID" value="NZ_CP014145.1"/>
</dbReference>
<feature type="transmembrane region" description="Helical" evidence="2">
    <location>
        <begin position="145"/>
        <end position="166"/>
    </location>
</feature>
<evidence type="ECO:0000256" key="1">
    <source>
        <dbReference type="ARBA" id="ARBA00007362"/>
    </source>
</evidence>